<proteinExistence type="predicted"/>
<feature type="compositionally biased region" description="Acidic residues" evidence="1">
    <location>
        <begin position="132"/>
        <end position="142"/>
    </location>
</feature>
<organism evidence="2 3">
    <name type="scientific">Nocardioides mangrovicus</name>
    <dbReference type="NCBI Taxonomy" id="2478913"/>
    <lineage>
        <taxon>Bacteria</taxon>
        <taxon>Bacillati</taxon>
        <taxon>Actinomycetota</taxon>
        <taxon>Actinomycetes</taxon>
        <taxon>Propionibacteriales</taxon>
        <taxon>Nocardioidaceae</taxon>
        <taxon>Nocardioides</taxon>
    </lineage>
</organism>
<evidence type="ECO:0000256" key="1">
    <source>
        <dbReference type="SAM" id="MobiDB-lite"/>
    </source>
</evidence>
<name>A0A3L8P2E9_9ACTN</name>
<dbReference type="AlphaFoldDB" id="A0A3L8P2E9"/>
<accession>A0A3L8P2E9</accession>
<dbReference type="OrthoDB" id="5244810at2"/>
<evidence type="ECO:0000313" key="2">
    <source>
        <dbReference type="EMBL" id="RLV49157.1"/>
    </source>
</evidence>
<keyword evidence="3" id="KW-1185">Reference proteome</keyword>
<evidence type="ECO:0000313" key="3">
    <source>
        <dbReference type="Proteomes" id="UP000281708"/>
    </source>
</evidence>
<dbReference type="Proteomes" id="UP000281708">
    <property type="component" value="Unassembled WGS sequence"/>
</dbReference>
<protein>
    <submittedName>
        <fullName evidence="2">Uncharacterized protein</fullName>
    </submittedName>
</protein>
<feature type="compositionally biased region" description="Low complexity" evidence="1">
    <location>
        <begin position="95"/>
        <end position="106"/>
    </location>
</feature>
<dbReference type="RefSeq" id="WP_121806260.1">
    <property type="nucleotide sequence ID" value="NZ_RDBE01000007.1"/>
</dbReference>
<comment type="caution">
    <text evidence="2">The sequence shown here is derived from an EMBL/GenBank/DDBJ whole genome shotgun (WGS) entry which is preliminary data.</text>
</comment>
<feature type="region of interest" description="Disordered" evidence="1">
    <location>
        <begin position="95"/>
        <end position="142"/>
    </location>
</feature>
<reference evidence="2 3" key="1">
    <citation type="submission" date="2018-10" db="EMBL/GenBank/DDBJ databases">
        <title>Marmoricola sp. 4Q3S-7 whole genome shotgun sequence.</title>
        <authorList>
            <person name="Li F."/>
        </authorList>
    </citation>
    <scope>NUCLEOTIDE SEQUENCE [LARGE SCALE GENOMIC DNA]</scope>
    <source>
        <strain evidence="2 3">4Q3S-7</strain>
    </source>
</reference>
<gene>
    <name evidence="2" type="ORF">D9V37_11385</name>
</gene>
<sequence>MSAGSDGAHGSEPVGSLHEEAVRLLGALGEVAGGMGAGAGAGADHGERRHEPLAGDCRFCPVCQMIHAVRETVHQTSPEVREHLATAATALLQAATELLSTRPESGGTSGSSGSGEAPAATGSHGTSVERIDLDEDPSTPPA</sequence>
<dbReference type="EMBL" id="RDBE01000007">
    <property type="protein sequence ID" value="RLV49157.1"/>
    <property type="molecule type" value="Genomic_DNA"/>
</dbReference>
<feature type="compositionally biased region" description="Low complexity" evidence="1">
    <location>
        <begin position="114"/>
        <end position="123"/>
    </location>
</feature>